<evidence type="ECO:0000256" key="9">
    <source>
        <dbReference type="ARBA" id="ARBA00023049"/>
    </source>
</evidence>
<dbReference type="AlphaFoldDB" id="A0A182JR33"/>
<dbReference type="Proteomes" id="UP000075881">
    <property type="component" value="Unassembled WGS sequence"/>
</dbReference>
<evidence type="ECO:0000256" key="17">
    <source>
        <dbReference type="RuleBase" id="RU364040"/>
    </source>
</evidence>
<evidence type="ECO:0000256" key="4">
    <source>
        <dbReference type="ARBA" id="ARBA00022622"/>
    </source>
</evidence>
<dbReference type="InterPro" id="IPR024571">
    <property type="entry name" value="ERAP1-like_C_dom"/>
</dbReference>
<dbReference type="Gene3D" id="1.25.50.20">
    <property type="match status" value="1"/>
</dbReference>
<dbReference type="InterPro" id="IPR001930">
    <property type="entry name" value="Peptidase_M1"/>
</dbReference>
<feature type="domain" description="ERAP1-like C-terminal" evidence="19">
    <location>
        <begin position="610"/>
        <end position="909"/>
    </location>
</feature>
<evidence type="ECO:0000256" key="14">
    <source>
        <dbReference type="PIRSR" id="PIRSR634016-1"/>
    </source>
</evidence>
<dbReference type="Pfam" id="PF17900">
    <property type="entry name" value="Peptidase_M1_N"/>
    <property type="match status" value="1"/>
</dbReference>
<keyword evidence="10" id="KW-0472">Membrane</keyword>
<dbReference type="InterPro" id="IPR045357">
    <property type="entry name" value="Aminopeptidase_N-like_N"/>
</dbReference>
<keyword evidence="7 17" id="KW-0378">Hydrolase</keyword>
<keyword evidence="8 15" id="KW-0862">Zinc</keyword>
<keyword evidence="4" id="KW-0336">GPI-anchor</keyword>
<evidence type="ECO:0000256" key="7">
    <source>
        <dbReference type="ARBA" id="ARBA00022801"/>
    </source>
</evidence>
<dbReference type="SUPFAM" id="SSF55486">
    <property type="entry name" value="Metalloproteases ('zincins'), catalytic domain"/>
    <property type="match status" value="1"/>
</dbReference>
<evidence type="ECO:0000259" key="18">
    <source>
        <dbReference type="Pfam" id="PF01433"/>
    </source>
</evidence>
<dbReference type="InterPro" id="IPR027268">
    <property type="entry name" value="Peptidase_M4/M1_CTD_sf"/>
</dbReference>
<keyword evidence="13" id="KW-0449">Lipoprotein</keyword>
<dbReference type="Gene3D" id="2.60.40.1910">
    <property type="match status" value="1"/>
</dbReference>
<dbReference type="STRING" id="43041.A0A182JR33"/>
<feature type="site" description="Transition state stabilizer" evidence="16">
    <location>
        <position position="466"/>
    </location>
</feature>
<dbReference type="EC" id="3.4.11.-" evidence="17"/>
<evidence type="ECO:0000256" key="10">
    <source>
        <dbReference type="ARBA" id="ARBA00023136"/>
    </source>
</evidence>
<keyword evidence="6 15" id="KW-0479">Metal-binding</keyword>
<keyword evidence="17" id="KW-0031">Aminopeptidase</keyword>
<evidence type="ECO:0000256" key="5">
    <source>
        <dbReference type="ARBA" id="ARBA00022670"/>
    </source>
</evidence>
<dbReference type="InterPro" id="IPR014782">
    <property type="entry name" value="Peptidase_M1_dom"/>
</dbReference>
<evidence type="ECO:0000313" key="22">
    <source>
        <dbReference type="Proteomes" id="UP000075881"/>
    </source>
</evidence>
<dbReference type="GO" id="GO:0070006">
    <property type="term" value="F:metalloaminopeptidase activity"/>
    <property type="evidence" value="ECO:0007669"/>
    <property type="project" value="TreeGrafter"/>
</dbReference>
<reference evidence="22" key="1">
    <citation type="submission" date="2013-03" db="EMBL/GenBank/DDBJ databases">
        <title>The Genome Sequence of Anopheles christyi ACHKN1017.</title>
        <authorList>
            <consortium name="The Broad Institute Genomics Platform"/>
            <person name="Neafsey D.E."/>
            <person name="Besansky N."/>
            <person name="Walker B."/>
            <person name="Young S.K."/>
            <person name="Zeng Q."/>
            <person name="Gargeya S."/>
            <person name="Fitzgerald M."/>
            <person name="Haas B."/>
            <person name="Abouelleil A."/>
            <person name="Allen A.W."/>
            <person name="Alvarado L."/>
            <person name="Arachchi H.M."/>
            <person name="Berlin A.M."/>
            <person name="Chapman S.B."/>
            <person name="Gainer-Dewar J."/>
            <person name="Goldberg J."/>
            <person name="Griggs A."/>
            <person name="Gujja S."/>
            <person name="Hansen M."/>
            <person name="Howarth C."/>
            <person name="Imamovic A."/>
            <person name="Ireland A."/>
            <person name="Larimer J."/>
            <person name="McCowan C."/>
            <person name="Murphy C."/>
            <person name="Pearson M."/>
            <person name="Poon T.W."/>
            <person name="Priest M."/>
            <person name="Roberts A."/>
            <person name="Saif S."/>
            <person name="Shea T."/>
            <person name="Sisk P."/>
            <person name="Sykes S."/>
            <person name="Wortman J."/>
            <person name="Nusbaum C."/>
            <person name="Birren B."/>
        </authorList>
    </citation>
    <scope>NUCLEOTIDE SEQUENCE [LARGE SCALE GENOMIC DNA]</scope>
    <source>
        <strain evidence="22">ACHKN1017</strain>
    </source>
</reference>
<dbReference type="GO" id="GO:0005737">
    <property type="term" value="C:cytoplasm"/>
    <property type="evidence" value="ECO:0007669"/>
    <property type="project" value="TreeGrafter"/>
</dbReference>
<evidence type="ECO:0000256" key="8">
    <source>
        <dbReference type="ARBA" id="ARBA00022833"/>
    </source>
</evidence>
<evidence type="ECO:0000256" key="13">
    <source>
        <dbReference type="ARBA" id="ARBA00023288"/>
    </source>
</evidence>
<dbReference type="EnsemblMetazoa" id="ACHR000965-RA">
    <property type="protein sequence ID" value="ACHR000965-PA"/>
    <property type="gene ID" value="ACHR000965"/>
</dbReference>
<feature type="binding site" evidence="15">
    <location>
        <position position="402"/>
    </location>
    <ligand>
        <name>Zn(2+)</name>
        <dbReference type="ChEBI" id="CHEBI:29105"/>
        <note>catalytic</note>
    </ligand>
</feature>
<dbReference type="FunFam" id="1.10.390.10:FF:000019">
    <property type="entry name" value="Aminopeptidase"/>
    <property type="match status" value="1"/>
</dbReference>
<keyword evidence="5 17" id="KW-0645">Protease</keyword>
<dbReference type="GO" id="GO:0098552">
    <property type="term" value="C:side of membrane"/>
    <property type="evidence" value="ECO:0007669"/>
    <property type="project" value="UniProtKB-KW"/>
</dbReference>
<comment type="subcellular location">
    <subcellularLocation>
        <location evidence="1">Cell membrane</location>
        <topology evidence="1">Lipid-anchor</topology>
        <topology evidence="1">GPI-anchor</topology>
    </subcellularLocation>
</comment>
<feature type="binding site" evidence="15">
    <location>
        <position position="383"/>
    </location>
    <ligand>
        <name>Zn(2+)</name>
        <dbReference type="ChEBI" id="CHEBI:29105"/>
        <note>catalytic</note>
    </ligand>
</feature>
<evidence type="ECO:0000256" key="16">
    <source>
        <dbReference type="PIRSR" id="PIRSR634016-4"/>
    </source>
</evidence>
<dbReference type="GO" id="GO:0042277">
    <property type="term" value="F:peptide binding"/>
    <property type="evidence" value="ECO:0007669"/>
    <property type="project" value="TreeGrafter"/>
</dbReference>
<keyword evidence="22" id="KW-1185">Reference proteome</keyword>
<dbReference type="GO" id="GO:0005886">
    <property type="term" value="C:plasma membrane"/>
    <property type="evidence" value="ECO:0007669"/>
    <property type="project" value="UniProtKB-SubCell"/>
</dbReference>
<evidence type="ECO:0000256" key="15">
    <source>
        <dbReference type="PIRSR" id="PIRSR634016-3"/>
    </source>
</evidence>
<organism evidence="21 22">
    <name type="scientific">Anopheles christyi</name>
    <dbReference type="NCBI Taxonomy" id="43041"/>
    <lineage>
        <taxon>Eukaryota</taxon>
        <taxon>Metazoa</taxon>
        <taxon>Ecdysozoa</taxon>
        <taxon>Arthropoda</taxon>
        <taxon>Hexapoda</taxon>
        <taxon>Insecta</taxon>
        <taxon>Pterygota</taxon>
        <taxon>Neoptera</taxon>
        <taxon>Endopterygota</taxon>
        <taxon>Diptera</taxon>
        <taxon>Nematocera</taxon>
        <taxon>Culicoidea</taxon>
        <taxon>Culicidae</taxon>
        <taxon>Anophelinae</taxon>
        <taxon>Anopheles</taxon>
    </lineage>
</organism>
<dbReference type="InterPro" id="IPR050344">
    <property type="entry name" value="Peptidase_M1_aminopeptidases"/>
</dbReference>
<comment type="cofactor">
    <cofactor evidence="15 17">
        <name>Zn(2+)</name>
        <dbReference type="ChEBI" id="CHEBI:29105"/>
    </cofactor>
    <text evidence="15 17">Binds 1 zinc ion per subunit.</text>
</comment>
<dbReference type="GO" id="GO:0006508">
    <property type="term" value="P:proteolysis"/>
    <property type="evidence" value="ECO:0007669"/>
    <property type="project" value="UniProtKB-KW"/>
</dbReference>
<evidence type="ECO:0000259" key="20">
    <source>
        <dbReference type="Pfam" id="PF17900"/>
    </source>
</evidence>
<feature type="domain" description="Peptidase M1 membrane alanine aminopeptidase" evidence="18">
    <location>
        <begin position="305"/>
        <end position="533"/>
    </location>
</feature>
<feature type="binding site" evidence="15">
    <location>
        <position position="379"/>
    </location>
    <ligand>
        <name>Zn(2+)</name>
        <dbReference type="ChEBI" id="CHEBI:29105"/>
        <note>catalytic</note>
    </ligand>
</feature>
<keyword evidence="12" id="KW-0325">Glycoprotein</keyword>
<feature type="active site" description="Proton acceptor" evidence="14">
    <location>
        <position position="380"/>
    </location>
</feature>
<dbReference type="FunFam" id="1.25.50.20:FF:000001">
    <property type="entry name" value="Aminopeptidase"/>
    <property type="match status" value="1"/>
</dbReference>
<keyword evidence="3" id="KW-1003">Cell membrane</keyword>
<dbReference type="PRINTS" id="PR00756">
    <property type="entry name" value="ALADIPTASE"/>
</dbReference>
<comment type="similarity">
    <text evidence="2 17">Belongs to the peptidase M1 family.</text>
</comment>
<keyword evidence="9 17" id="KW-0482">Metalloprotease</keyword>
<dbReference type="CDD" id="cd09601">
    <property type="entry name" value="M1_APN-Q_like"/>
    <property type="match status" value="1"/>
</dbReference>
<dbReference type="VEuPathDB" id="VectorBase:ACHR000965"/>
<evidence type="ECO:0000256" key="2">
    <source>
        <dbReference type="ARBA" id="ARBA00010136"/>
    </source>
</evidence>
<keyword evidence="11" id="KW-1015">Disulfide bond</keyword>
<evidence type="ECO:0000256" key="12">
    <source>
        <dbReference type="ARBA" id="ARBA00023180"/>
    </source>
</evidence>
<dbReference type="PANTHER" id="PTHR11533:SF290">
    <property type="entry name" value="AMINOPEPTIDASE"/>
    <property type="match status" value="1"/>
</dbReference>
<dbReference type="Gene3D" id="1.10.390.10">
    <property type="entry name" value="Neutral Protease Domain 2"/>
    <property type="match status" value="1"/>
</dbReference>
<dbReference type="Pfam" id="PF11838">
    <property type="entry name" value="ERAP1_C"/>
    <property type="match status" value="1"/>
</dbReference>
<dbReference type="SUPFAM" id="SSF63737">
    <property type="entry name" value="Leukotriene A4 hydrolase N-terminal domain"/>
    <property type="match status" value="1"/>
</dbReference>
<dbReference type="InterPro" id="IPR042097">
    <property type="entry name" value="Aminopeptidase_N-like_N_sf"/>
</dbReference>
<accession>A0A182JR33</accession>
<evidence type="ECO:0000256" key="11">
    <source>
        <dbReference type="ARBA" id="ARBA00023157"/>
    </source>
</evidence>
<dbReference type="InterPro" id="IPR034016">
    <property type="entry name" value="M1_APN-typ"/>
</dbReference>
<evidence type="ECO:0000313" key="21">
    <source>
        <dbReference type="EnsemblMetazoa" id="ACHR000965-PA"/>
    </source>
</evidence>
<dbReference type="FunFam" id="2.60.40.1730:FF:000013">
    <property type="entry name" value="Aminopeptidase"/>
    <property type="match status" value="1"/>
</dbReference>
<proteinExistence type="inferred from homology"/>
<evidence type="ECO:0000256" key="6">
    <source>
        <dbReference type="ARBA" id="ARBA00022723"/>
    </source>
</evidence>
<dbReference type="Pfam" id="PF01433">
    <property type="entry name" value="Peptidase_M1"/>
    <property type="match status" value="1"/>
</dbReference>
<dbReference type="Gene3D" id="2.60.40.1730">
    <property type="entry name" value="tricorn interacting facor f3 domain"/>
    <property type="match status" value="1"/>
</dbReference>
<sequence>MDNSMAQNRHFSIEILVPKSTFKIVDMWLHLFCGVILIGLQSAVNAVHPKIQHSFSKLNALDPTILQEAAAQELRYRLPRYIVPTHYNLYLETEVHTGNRSYSGSVDIYLNVLQQTKTIYVHNRGLRITSNELYITNPITNLTFLETLRYTEDVEREFVIFAIRRALAPAEYILRLDFEGELRLDDDGFYLSSYLDGNGARKYVASTQFQAISARSAFPCLDEPAMKATVDLEIKHHPSYKAVSNMPVSSIAGALDGNVVTFFKTTPRMSIYLLAFLVSDFLYTENEMAAQRIYARPNAMNQTLYALEAGVRIMDVLDEHIGVPFSSYMPKVDQVALTQFSAGAMENWGLCKYREEYLLYEQGVTTYRAQTTITTIIAHEYVHQWFGNVITNEWWSYLWLNEGFATLYEFMGADMAYPERQYRDLFNIQVVQRVLITDAAESTRPMTFSRGATFNAILSLFDNVAYLKGGSVLQMFRLLLPDSAWRQMLRTYVQRNEFSTVNTNDFVDAMTEAFDGVVSLPEGIDVERFVKSWVDQAGYPVLEVRRSYRGEILLSQDRFYSNKIVNDDFTVWIIPYTILEQGDSLDAPFEWQWLTSKAVRVSSPTPNDGWILANVNQAGFYRVNYDTSNWYMLIRTLIEDTEAIPLHSRAQLIDDSFHLARSNRLDLEITLELLTYMRYENEYPPWEAANRVLNYFDTRMRGLPDYILYQLFVDTLIGDVFLTLDITSVSPGESLLDKYLRQVIASWACRMAIESCLTATRDALEQEVFESEPVHPDVSEVVYCYGLRTASTTAFQYLFGKLLDSDNRGERLVLINALGCSNDTEQLSAYLLSSIGGELQVNFNTEERYSILSSVLTSRAGVDALIDFLMDNYSYVASLLGPNVLVNLINSIAARTNTLGEEQMLNALLVQLNSVLPASGIAAAQATVSRNLAWPSTREGVLLRYFLERYNFEPSVKAEQQTVFKPEVIF</sequence>
<dbReference type="GO" id="GO:0008270">
    <property type="term" value="F:zinc ion binding"/>
    <property type="evidence" value="ECO:0007669"/>
    <property type="project" value="UniProtKB-UniRule"/>
</dbReference>
<name>A0A182JR33_9DIPT</name>
<evidence type="ECO:0000256" key="3">
    <source>
        <dbReference type="ARBA" id="ARBA00022475"/>
    </source>
</evidence>
<protein>
    <recommendedName>
        <fullName evidence="17">Aminopeptidase</fullName>
        <ecNumber evidence="17">3.4.11.-</ecNumber>
    </recommendedName>
</protein>
<evidence type="ECO:0000256" key="1">
    <source>
        <dbReference type="ARBA" id="ARBA00004609"/>
    </source>
</evidence>
<dbReference type="GO" id="GO:0043171">
    <property type="term" value="P:peptide catabolic process"/>
    <property type="evidence" value="ECO:0007669"/>
    <property type="project" value="TreeGrafter"/>
</dbReference>
<dbReference type="PANTHER" id="PTHR11533">
    <property type="entry name" value="PROTEASE M1 ZINC METALLOPROTEASE"/>
    <property type="match status" value="1"/>
</dbReference>
<dbReference type="GO" id="GO:0005615">
    <property type="term" value="C:extracellular space"/>
    <property type="evidence" value="ECO:0007669"/>
    <property type="project" value="TreeGrafter"/>
</dbReference>
<evidence type="ECO:0000259" key="19">
    <source>
        <dbReference type="Pfam" id="PF11838"/>
    </source>
</evidence>
<feature type="domain" description="Aminopeptidase N-like N-terminal" evidence="20">
    <location>
        <begin position="83"/>
        <end position="273"/>
    </location>
</feature>
<reference evidence="21" key="2">
    <citation type="submission" date="2020-05" db="UniProtKB">
        <authorList>
            <consortium name="EnsemblMetazoa"/>
        </authorList>
    </citation>
    <scope>IDENTIFICATION</scope>
    <source>
        <strain evidence="21">ACHKN1017</strain>
    </source>
</reference>